<dbReference type="AlphaFoldDB" id="A0AAV4SE91"/>
<proteinExistence type="predicted"/>
<sequence>MAKNGIEDSTYPVERKINEPEIKVDLRFPALLSLPPCLCLPDAILRSSILCTKSPIKSPLHCGGGGSFRLQVYVPGVQVHVLCFSFKGVG</sequence>
<evidence type="ECO:0000313" key="1">
    <source>
        <dbReference type="EMBL" id="GIY32783.1"/>
    </source>
</evidence>
<accession>A0AAV4SE91</accession>
<organism evidence="1 2">
    <name type="scientific">Caerostris darwini</name>
    <dbReference type="NCBI Taxonomy" id="1538125"/>
    <lineage>
        <taxon>Eukaryota</taxon>
        <taxon>Metazoa</taxon>
        <taxon>Ecdysozoa</taxon>
        <taxon>Arthropoda</taxon>
        <taxon>Chelicerata</taxon>
        <taxon>Arachnida</taxon>
        <taxon>Araneae</taxon>
        <taxon>Araneomorphae</taxon>
        <taxon>Entelegynae</taxon>
        <taxon>Araneoidea</taxon>
        <taxon>Araneidae</taxon>
        <taxon>Caerostris</taxon>
    </lineage>
</organism>
<keyword evidence="2" id="KW-1185">Reference proteome</keyword>
<dbReference type="Proteomes" id="UP001054837">
    <property type="component" value="Unassembled WGS sequence"/>
</dbReference>
<reference evidence="1 2" key="1">
    <citation type="submission" date="2021-06" db="EMBL/GenBank/DDBJ databases">
        <title>Caerostris darwini draft genome.</title>
        <authorList>
            <person name="Kono N."/>
            <person name="Arakawa K."/>
        </authorList>
    </citation>
    <scope>NUCLEOTIDE SEQUENCE [LARGE SCALE GENOMIC DNA]</scope>
</reference>
<name>A0AAV4SE91_9ARAC</name>
<dbReference type="EMBL" id="BPLQ01007855">
    <property type="protein sequence ID" value="GIY32783.1"/>
    <property type="molecule type" value="Genomic_DNA"/>
</dbReference>
<protein>
    <submittedName>
        <fullName evidence="1">Uncharacterized protein</fullName>
    </submittedName>
</protein>
<gene>
    <name evidence="1" type="ORF">CDAR_441201</name>
</gene>
<comment type="caution">
    <text evidence="1">The sequence shown here is derived from an EMBL/GenBank/DDBJ whole genome shotgun (WGS) entry which is preliminary data.</text>
</comment>
<evidence type="ECO:0000313" key="2">
    <source>
        <dbReference type="Proteomes" id="UP001054837"/>
    </source>
</evidence>